<accession>A0A5B7YFQ1</accession>
<dbReference type="InterPro" id="IPR021390">
    <property type="entry name" value="DUF3025"/>
</dbReference>
<dbReference type="KEGG" id="salk:FBQ74_11870"/>
<evidence type="ECO:0000313" key="2">
    <source>
        <dbReference type="Proteomes" id="UP000304912"/>
    </source>
</evidence>
<dbReference type="Proteomes" id="UP000304912">
    <property type="component" value="Chromosome"/>
</dbReference>
<organism evidence="1 2">
    <name type="scientific">Salinimonas iocasae</name>
    <dbReference type="NCBI Taxonomy" id="2572577"/>
    <lineage>
        <taxon>Bacteria</taxon>
        <taxon>Pseudomonadati</taxon>
        <taxon>Pseudomonadota</taxon>
        <taxon>Gammaproteobacteria</taxon>
        <taxon>Alteromonadales</taxon>
        <taxon>Alteromonadaceae</taxon>
        <taxon>Alteromonas/Salinimonas group</taxon>
        <taxon>Salinimonas</taxon>
    </lineage>
</organism>
<keyword evidence="2" id="KW-1185">Reference proteome</keyword>
<name>A0A5B7YFQ1_9ALTE</name>
<dbReference type="EMBL" id="CP039852">
    <property type="protein sequence ID" value="QCZ94126.1"/>
    <property type="molecule type" value="Genomic_DNA"/>
</dbReference>
<dbReference type="Pfam" id="PF11227">
    <property type="entry name" value="DUF3025"/>
    <property type="match status" value="1"/>
</dbReference>
<sequence>MNSNGTSWSSVFSDSFQSPLIPQLLKQLTLHQYTTFPTALQLNHAASTLTTGKWEGPVFKAQSAFDGADNRYYEQIIAQDTAVPTRENDWHDLFNACIWMQFPKTKWYLNRLHVEDILHHGLHPRTKRRNHITHFDECGVVLAVPQRHLTDANAVLQHLAFHEWDEAFLKHQSAWGDIIHPRIFGHANYEMLLNPFIGLTGKWMAVIVDDMFEASDFNSQNQLLDEAIETRIMSLEGFAVRSALPPLPLLGVPGWHHTQNSVFYANQEYFRPLRGKPRNEQLPLCNK</sequence>
<dbReference type="OrthoDB" id="5292474at2"/>
<gene>
    <name evidence="1" type="ORF">FBQ74_11870</name>
</gene>
<reference evidence="1 2" key="1">
    <citation type="submission" date="2019-04" db="EMBL/GenBank/DDBJ databases">
        <title>Salinimonas iocasae sp. nov., a halophilic bacterium isolated from the outer tube casing of tubeworms in Okinawa Trough.</title>
        <authorList>
            <person name="Zhang H."/>
            <person name="Wang H."/>
            <person name="Li C."/>
        </authorList>
    </citation>
    <scope>NUCLEOTIDE SEQUENCE [LARGE SCALE GENOMIC DNA]</scope>
    <source>
        <strain evidence="1 2">KX18D6</strain>
    </source>
</reference>
<protein>
    <submittedName>
        <fullName evidence="1">DUF3025 domain-containing protein</fullName>
    </submittedName>
</protein>
<dbReference type="RefSeq" id="WP_139756867.1">
    <property type="nucleotide sequence ID" value="NZ_CP039852.1"/>
</dbReference>
<dbReference type="AlphaFoldDB" id="A0A5B7YFQ1"/>
<evidence type="ECO:0000313" key="1">
    <source>
        <dbReference type="EMBL" id="QCZ94126.1"/>
    </source>
</evidence>
<proteinExistence type="predicted"/>